<gene>
    <name evidence="2" type="ORF">COK38_08440</name>
</gene>
<dbReference type="AlphaFoldDB" id="A0AA44TF80"/>
<feature type="transmembrane region" description="Helical" evidence="1">
    <location>
        <begin position="33"/>
        <end position="63"/>
    </location>
</feature>
<evidence type="ECO:0000256" key="1">
    <source>
        <dbReference type="SAM" id="Phobius"/>
    </source>
</evidence>
<accession>A0AA44TF80</accession>
<evidence type="ECO:0000313" key="3">
    <source>
        <dbReference type="Proteomes" id="UP000226357"/>
    </source>
</evidence>
<feature type="transmembrane region" description="Helical" evidence="1">
    <location>
        <begin position="9"/>
        <end position="27"/>
    </location>
</feature>
<protein>
    <submittedName>
        <fullName evidence="2">Uncharacterized protein</fullName>
    </submittedName>
</protein>
<comment type="caution">
    <text evidence="2">The sequence shown here is derived from an EMBL/GenBank/DDBJ whole genome shotgun (WGS) entry which is preliminary data.</text>
</comment>
<evidence type="ECO:0000313" key="2">
    <source>
        <dbReference type="EMBL" id="PFS02874.1"/>
    </source>
</evidence>
<reference evidence="2 3" key="1">
    <citation type="submission" date="2017-09" db="EMBL/GenBank/DDBJ databases">
        <title>Large-scale bioinformatics analysis of Bacillus genomes uncovers conserved roles of natural products in bacterial physiology.</title>
        <authorList>
            <consortium name="Agbiome Team Llc"/>
            <person name="Bleich R.M."/>
            <person name="Grubbs K.J."/>
            <person name="Santa Maria K.C."/>
            <person name="Allen S.E."/>
            <person name="Farag S."/>
            <person name="Shank E.A."/>
            <person name="Bowers A."/>
        </authorList>
    </citation>
    <scope>NUCLEOTIDE SEQUENCE [LARGE SCALE GENOMIC DNA]</scope>
    <source>
        <strain evidence="2 3">AFS067272</strain>
    </source>
</reference>
<keyword evidence="1" id="KW-0812">Transmembrane</keyword>
<keyword evidence="1" id="KW-1133">Transmembrane helix</keyword>
<keyword evidence="1" id="KW-0472">Membrane</keyword>
<organism evidence="2 3">
    <name type="scientific">Bacillus cereus</name>
    <dbReference type="NCBI Taxonomy" id="1396"/>
    <lineage>
        <taxon>Bacteria</taxon>
        <taxon>Bacillati</taxon>
        <taxon>Bacillota</taxon>
        <taxon>Bacilli</taxon>
        <taxon>Bacillales</taxon>
        <taxon>Bacillaceae</taxon>
        <taxon>Bacillus</taxon>
        <taxon>Bacillus cereus group</taxon>
    </lineage>
</organism>
<dbReference type="Proteomes" id="UP000226357">
    <property type="component" value="Unassembled WGS sequence"/>
</dbReference>
<proteinExistence type="predicted"/>
<dbReference type="EMBL" id="NVBO01000063">
    <property type="protein sequence ID" value="PFS02874.1"/>
    <property type="molecule type" value="Genomic_DNA"/>
</dbReference>
<sequence>MEFTFVQLLFWPCMIASIVLSLLGIYLKKSSLLFVSAALIVPLSIYLIDLFSIGSLLLPLLYVCAAQAINKKKNLVSYLIFNSGLYHYWLGWIPRTYSIIYEIIVPREKSASK</sequence>
<name>A0AA44TF80_BACCE</name>